<sequence length="509" mass="51111">MKRIPFVATHKIILALGIVAGLQSCSKSDLIADSATGGMSVIDSTYTTGTAEGAAERGYDADDLIENSTFSSTVTITFGSTITISNPLSAAGVTVAESGGDVIVTSTAKAVEYVLAGATTSGSVKIYSDNKCKLTLNGVSITNNDGPAINIQSSKRAFVVLADGTTNTLTDAANYTAAGDEDMKGTFFSEGQLVFSGSGALTIKGNYKHGIASDDYVRIRSGNITIAGAVKDGIHTNDAFIADGGNLTVTAASDGIDCEEGYVIINDGVFTLNTVDDGIAASYEDTDTSITPYVTINGGTITVKSSAGEGIESKSVLTINAGNISTVTADDGLNAGTAIYINGGYLYSRSTGNDAMDSNGIFTITGGQVIAIGAGAPEAGIDCDARTLKITGGMLVGIGGATSAPGATASTIRSVIAGSGTAGQIVHIEAADGTEALTFEAPVAYSTLLFAGSKLKAGTAYTLYKGGVVAGGSSFNGLYTSGTYTRGTVGGSFTTTSMVTQIGGSVSRG</sequence>
<dbReference type="EMBL" id="BMIB01000009">
    <property type="protein sequence ID" value="GGH83240.1"/>
    <property type="molecule type" value="Genomic_DNA"/>
</dbReference>
<dbReference type="PROSITE" id="PS51257">
    <property type="entry name" value="PROKAR_LIPOPROTEIN"/>
    <property type="match status" value="1"/>
</dbReference>
<proteinExistence type="predicted"/>
<reference evidence="1" key="2">
    <citation type="submission" date="2020-09" db="EMBL/GenBank/DDBJ databases">
        <authorList>
            <person name="Sun Q."/>
            <person name="Zhou Y."/>
        </authorList>
    </citation>
    <scope>NUCLEOTIDE SEQUENCE</scope>
    <source>
        <strain evidence="1">CGMCC 1.15290</strain>
    </source>
</reference>
<protein>
    <recommendedName>
        <fullName evidence="3">Carbohydrate-binding domain-containing protein</fullName>
    </recommendedName>
</protein>
<dbReference type="AlphaFoldDB" id="A0A917J602"/>
<comment type="caution">
    <text evidence="1">The sequence shown here is derived from an EMBL/GenBank/DDBJ whole genome shotgun (WGS) entry which is preliminary data.</text>
</comment>
<gene>
    <name evidence="1" type="ORF">GCM10011379_58330</name>
</gene>
<keyword evidence="2" id="KW-1185">Reference proteome</keyword>
<reference evidence="1" key="1">
    <citation type="journal article" date="2014" name="Int. J. Syst. Evol. Microbiol.">
        <title>Complete genome sequence of Corynebacterium casei LMG S-19264T (=DSM 44701T), isolated from a smear-ripened cheese.</title>
        <authorList>
            <consortium name="US DOE Joint Genome Institute (JGI-PGF)"/>
            <person name="Walter F."/>
            <person name="Albersmeier A."/>
            <person name="Kalinowski J."/>
            <person name="Ruckert C."/>
        </authorList>
    </citation>
    <scope>NUCLEOTIDE SEQUENCE</scope>
    <source>
        <strain evidence="1">CGMCC 1.15290</strain>
    </source>
</reference>
<dbReference type="RefSeq" id="WP_188959376.1">
    <property type="nucleotide sequence ID" value="NZ_BMIB01000009.1"/>
</dbReference>
<dbReference type="Proteomes" id="UP000627292">
    <property type="component" value="Unassembled WGS sequence"/>
</dbReference>
<accession>A0A917J602</accession>
<evidence type="ECO:0000313" key="1">
    <source>
        <dbReference type="EMBL" id="GGH83240.1"/>
    </source>
</evidence>
<evidence type="ECO:0008006" key="3">
    <source>
        <dbReference type="Google" id="ProtNLM"/>
    </source>
</evidence>
<evidence type="ECO:0000313" key="2">
    <source>
        <dbReference type="Proteomes" id="UP000627292"/>
    </source>
</evidence>
<organism evidence="1 2">
    <name type="scientific">Filimonas zeae</name>
    <dbReference type="NCBI Taxonomy" id="1737353"/>
    <lineage>
        <taxon>Bacteria</taxon>
        <taxon>Pseudomonadati</taxon>
        <taxon>Bacteroidota</taxon>
        <taxon>Chitinophagia</taxon>
        <taxon>Chitinophagales</taxon>
        <taxon>Chitinophagaceae</taxon>
        <taxon>Filimonas</taxon>
    </lineage>
</organism>
<dbReference type="InterPro" id="IPR025584">
    <property type="entry name" value="Cthe_2159"/>
</dbReference>
<dbReference type="Pfam" id="PF14262">
    <property type="entry name" value="Cthe_2159"/>
    <property type="match status" value="1"/>
</dbReference>
<name>A0A917J602_9BACT</name>